<dbReference type="Proteomes" id="UP000789702">
    <property type="component" value="Unassembled WGS sequence"/>
</dbReference>
<proteinExistence type="predicted"/>
<evidence type="ECO:0000313" key="2">
    <source>
        <dbReference type="Proteomes" id="UP000789702"/>
    </source>
</evidence>
<comment type="caution">
    <text evidence="1">The sequence shown here is derived from an EMBL/GenBank/DDBJ whole genome shotgun (WGS) entry which is preliminary data.</text>
</comment>
<organism evidence="1 2">
    <name type="scientific">Dentiscutata heterogama</name>
    <dbReference type="NCBI Taxonomy" id="1316150"/>
    <lineage>
        <taxon>Eukaryota</taxon>
        <taxon>Fungi</taxon>
        <taxon>Fungi incertae sedis</taxon>
        <taxon>Mucoromycota</taxon>
        <taxon>Glomeromycotina</taxon>
        <taxon>Glomeromycetes</taxon>
        <taxon>Diversisporales</taxon>
        <taxon>Gigasporaceae</taxon>
        <taxon>Dentiscutata</taxon>
    </lineage>
</organism>
<accession>A0ACA9K8E3</accession>
<sequence>MAKFAFLVHVFFVALLLVLSQAGPIKDESSTSVSIAEKQTSPTSERFIVAVQRIDDLVDDGGELLAERISAVVIKFDLNDEGLKMNDIAVPLNVTSVQVLQAEIVPANITQEQLQEYENSFDIGMVTVEVNTIAKSYPTDDPRFSLRQIVIAVRIIEIDGVTVVQNDVVERIIEAKIANTATPAADNASDVNSAMTGSSTPCNLNSIFARIRHWWCCSSKITRVAIISLFLTSIFGILFMVIPASMQSIVKKNLGLRQPYQAISEQHEDDEDAKVEQVIFIADEEKRMLMEKHEKEEGQQ</sequence>
<name>A0ACA9K8E3_9GLOM</name>
<protein>
    <submittedName>
        <fullName evidence="1">3075_t:CDS:1</fullName>
    </submittedName>
</protein>
<dbReference type="EMBL" id="CAJVPU010000685">
    <property type="protein sequence ID" value="CAG8458924.1"/>
    <property type="molecule type" value="Genomic_DNA"/>
</dbReference>
<gene>
    <name evidence="1" type="ORF">DHETER_LOCUS1189</name>
</gene>
<keyword evidence="2" id="KW-1185">Reference proteome</keyword>
<evidence type="ECO:0000313" key="1">
    <source>
        <dbReference type="EMBL" id="CAG8458924.1"/>
    </source>
</evidence>
<reference evidence="1" key="1">
    <citation type="submission" date="2021-06" db="EMBL/GenBank/DDBJ databases">
        <authorList>
            <person name="Kallberg Y."/>
            <person name="Tangrot J."/>
            <person name="Rosling A."/>
        </authorList>
    </citation>
    <scope>NUCLEOTIDE SEQUENCE</scope>
    <source>
        <strain evidence="1">IL203A</strain>
    </source>
</reference>